<dbReference type="InterPro" id="IPR010982">
    <property type="entry name" value="Lambda_DNA-bd_dom_sf"/>
</dbReference>
<proteinExistence type="predicted"/>
<dbReference type="GO" id="GO:0003677">
    <property type="term" value="F:DNA binding"/>
    <property type="evidence" value="ECO:0007669"/>
    <property type="project" value="InterPro"/>
</dbReference>
<dbReference type="CDD" id="cd00093">
    <property type="entry name" value="HTH_XRE"/>
    <property type="match status" value="1"/>
</dbReference>
<dbReference type="SMART" id="SM00530">
    <property type="entry name" value="HTH_XRE"/>
    <property type="match status" value="1"/>
</dbReference>
<dbReference type="InterPro" id="IPR001387">
    <property type="entry name" value="Cro/C1-type_HTH"/>
</dbReference>
<name>A0A3Q9IBE6_9BACL</name>
<sequence length="102" mass="11094">MPSLSVRISIKRGGIKLKIGFGYGVIVKALRTRKGWSQEELAQNVHMSRSAISKLENDQQTLDVPTLMQLIQATNAPEVVVAILCGMDGITLMQQLMTLVGG</sequence>
<dbReference type="KEGG" id="plut:EI981_13195"/>
<protein>
    <submittedName>
        <fullName evidence="2">XRE family transcriptional regulator</fullName>
    </submittedName>
</protein>
<keyword evidence="3" id="KW-1185">Reference proteome</keyword>
<evidence type="ECO:0000259" key="1">
    <source>
        <dbReference type="PROSITE" id="PS50943"/>
    </source>
</evidence>
<dbReference type="PROSITE" id="PS50943">
    <property type="entry name" value="HTH_CROC1"/>
    <property type="match status" value="1"/>
</dbReference>
<evidence type="ECO:0000313" key="3">
    <source>
        <dbReference type="Proteomes" id="UP000270678"/>
    </source>
</evidence>
<dbReference type="AlphaFoldDB" id="A0A3Q9IBE6"/>
<dbReference type="SUPFAM" id="SSF47413">
    <property type="entry name" value="lambda repressor-like DNA-binding domains"/>
    <property type="match status" value="1"/>
</dbReference>
<dbReference type="Pfam" id="PF01381">
    <property type="entry name" value="HTH_3"/>
    <property type="match status" value="1"/>
</dbReference>
<evidence type="ECO:0000313" key="2">
    <source>
        <dbReference type="EMBL" id="AZS15322.1"/>
    </source>
</evidence>
<dbReference type="Gene3D" id="1.10.260.40">
    <property type="entry name" value="lambda repressor-like DNA-binding domains"/>
    <property type="match status" value="1"/>
</dbReference>
<reference evidence="3" key="1">
    <citation type="submission" date="2018-12" db="EMBL/GenBank/DDBJ databases">
        <title>Complete genome sequence of Paenibacillus sp. MBLB1234.</title>
        <authorList>
            <person name="Nam Y.-D."/>
            <person name="Kang J."/>
            <person name="Chung W.-H."/>
            <person name="Park Y.S."/>
        </authorList>
    </citation>
    <scope>NUCLEOTIDE SEQUENCE [LARGE SCALE GENOMIC DNA]</scope>
    <source>
        <strain evidence="3">MBLB1234</strain>
    </source>
</reference>
<gene>
    <name evidence="2" type="ORF">EI981_13195</name>
</gene>
<organism evidence="2 3">
    <name type="scientific">Paenibacillus lutimineralis</name>
    <dbReference type="NCBI Taxonomy" id="2707005"/>
    <lineage>
        <taxon>Bacteria</taxon>
        <taxon>Bacillati</taxon>
        <taxon>Bacillota</taxon>
        <taxon>Bacilli</taxon>
        <taxon>Bacillales</taxon>
        <taxon>Paenibacillaceae</taxon>
        <taxon>Paenibacillus</taxon>
    </lineage>
</organism>
<accession>A0A3Q9IBE6</accession>
<dbReference type="Proteomes" id="UP000270678">
    <property type="component" value="Chromosome"/>
</dbReference>
<dbReference type="EMBL" id="CP034346">
    <property type="protein sequence ID" value="AZS15322.1"/>
    <property type="molecule type" value="Genomic_DNA"/>
</dbReference>
<feature type="domain" description="HTH cro/C1-type" evidence="1">
    <location>
        <begin position="27"/>
        <end position="81"/>
    </location>
</feature>
<dbReference type="OrthoDB" id="2381879at2"/>